<sequence>MVVGVASQSGSSVRRGVTFSSNVNIFCFSSQKTRRLEDAVALQLRESPVGSSLAKVTRFGILKSGFTRPEFLKSSTYDWMCTSCPLIL</sequence>
<evidence type="ECO:0000313" key="1">
    <source>
        <dbReference type="EMBL" id="KAF0040131.1"/>
    </source>
</evidence>
<proteinExistence type="predicted"/>
<accession>A0A6A4TB29</accession>
<protein>
    <submittedName>
        <fullName evidence="1">Uncharacterized protein</fullName>
    </submittedName>
</protein>
<evidence type="ECO:0000313" key="2">
    <source>
        <dbReference type="Proteomes" id="UP000438429"/>
    </source>
</evidence>
<name>A0A6A4TB29_SCOMX</name>
<dbReference type="EMBL" id="VEVO01000007">
    <property type="protein sequence ID" value="KAF0040131.1"/>
    <property type="molecule type" value="Genomic_DNA"/>
</dbReference>
<gene>
    <name evidence="1" type="ORF">F2P81_008366</name>
</gene>
<dbReference type="Proteomes" id="UP000438429">
    <property type="component" value="Unassembled WGS sequence"/>
</dbReference>
<organism evidence="1 2">
    <name type="scientific">Scophthalmus maximus</name>
    <name type="common">Turbot</name>
    <name type="synonym">Psetta maxima</name>
    <dbReference type="NCBI Taxonomy" id="52904"/>
    <lineage>
        <taxon>Eukaryota</taxon>
        <taxon>Metazoa</taxon>
        <taxon>Chordata</taxon>
        <taxon>Craniata</taxon>
        <taxon>Vertebrata</taxon>
        <taxon>Euteleostomi</taxon>
        <taxon>Actinopterygii</taxon>
        <taxon>Neopterygii</taxon>
        <taxon>Teleostei</taxon>
        <taxon>Neoteleostei</taxon>
        <taxon>Acanthomorphata</taxon>
        <taxon>Carangaria</taxon>
        <taxon>Pleuronectiformes</taxon>
        <taxon>Pleuronectoidei</taxon>
        <taxon>Scophthalmidae</taxon>
        <taxon>Scophthalmus</taxon>
    </lineage>
</organism>
<reference evidence="1 2" key="1">
    <citation type="submission" date="2019-06" db="EMBL/GenBank/DDBJ databases">
        <title>Draft genomes of female and male turbot (Scophthalmus maximus).</title>
        <authorList>
            <person name="Xu H."/>
            <person name="Xu X.-W."/>
            <person name="Shao C."/>
            <person name="Chen S."/>
        </authorList>
    </citation>
    <scope>NUCLEOTIDE SEQUENCE [LARGE SCALE GENOMIC DNA]</scope>
    <source>
        <strain evidence="1">Ysfricsl-2016a</strain>
        <tissue evidence="1">Blood</tissue>
    </source>
</reference>
<comment type="caution">
    <text evidence="1">The sequence shown here is derived from an EMBL/GenBank/DDBJ whole genome shotgun (WGS) entry which is preliminary data.</text>
</comment>
<dbReference type="AlphaFoldDB" id="A0A6A4TB29"/>